<gene>
    <name evidence="1" type="ORF">LCGC14_1867560</name>
</gene>
<name>A0A0F9G5Z6_9ZZZZ</name>
<accession>A0A0F9G5Z6</accession>
<dbReference type="EMBL" id="LAZR01018999">
    <property type="protein sequence ID" value="KKL94153.1"/>
    <property type="molecule type" value="Genomic_DNA"/>
</dbReference>
<comment type="caution">
    <text evidence="1">The sequence shown here is derived from an EMBL/GenBank/DDBJ whole genome shotgun (WGS) entry which is preliminary data.</text>
</comment>
<protein>
    <submittedName>
        <fullName evidence="1">Uncharacterized protein</fullName>
    </submittedName>
</protein>
<reference evidence="1" key="1">
    <citation type="journal article" date="2015" name="Nature">
        <title>Complex archaea that bridge the gap between prokaryotes and eukaryotes.</title>
        <authorList>
            <person name="Spang A."/>
            <person name="Saw J.H."/>
            <person name="Jorgensen S.L."/>
            <person name="Zaremba-Niedzwiedzka K."/>
            <person name="Martijn J."/>
            <person name="Lind A.E."/>
            <person name="van Eijk R."/>
            <person name="Schleper C."/>
            <person name="Guy L."/>
            <person name="Ettema T.J."/>
        </authorList>
    </citation>
    <scope>NUCLEOTIDE SEQUENCE</scope>
</reference>
<sequence>MSAVPPPASSVTHEFRCPKHGLFDFRVPFGDSPPKTALCPFMVPHGKWTPENGQTTMMCREKSPWVPPRVGVVWKI</sequence>
<organism evidence="1">
    <name type="scientific">marine sediment metagenome</name>
    <dbReference type="NCBI Taxonomy" id="412755"/>
    <lineage>
        <taxon>unclassified sequences</taxon>
        <taxon>metagenomes</taxon>
        <taxon>ecological metagenomes</taxon>
    </lineage>
</organism>
<proteinExistence type="predicted"/>
<dbReference type="AlphaFoldDB" id="A0A0F9G5Z6"/>
<evidence type="ECO:0000313" key="1">
    <source>
        <dbReference type="EMBL" id="KKL94153.1"/>
    </source>
</evidence>